<dbReference type="RefSeq" id="WP_368641760.1">
    <property type="nucleotide sequence ID" value="NZ_CP158268.1"/>
</dbReference>
<gene>
    <name evidence="1" type="ORF">ABRZ08_13145</name>
</gene>
<dbReference type="EMBL" id="CP158268">
    <property type="protein sequence ID" value="XDJ85126.1"/>
    <property type="molecule type" value="Genomic_DNA"/>
</dbReference>
<name>A0AB39G3S5_9BURK</name>
<protein>
    <recommendedName>
        <fullName evidence="2">HeH/LEM domain-containing protein</fullName>
    </recommendedName>
</protein>
<sequence>MKVTNPKPCLVNILVDGDYVRIGPDQSADVPEKAVAALIKAGVLVAAGGQHAQAGDDGPKDPADMRATELKAELDRLGVEYAGNASTEVLRSLYEAKLAEQAGQ</sequence>
<accession>A0AB39G3S5</accession>
<evidence type="ECO:0000313" key="1">
    <source>
        <dbReference type="EMBL" id="XDJ85126.1"/>
    </source>
</evidence>
<dbReference type="AlphaFoldDB" id="A0AB39G3S5"/>
<proteinExistence type="predicted"/>
<organism evidence="1">
    <name type="scientific">Castellaniella ginsengisoli</name>
    <dbReference type="NCBI Taxonomy" id="546114"/>
    <lineage>
        <taxon>Bacteria</taxon>
        <taxon>Pseudomonadati</taxon>
        <taxon>Pseudomonadota</taxon>
        <taxon>Betaproteobacteria</taxon>
        <taxon>Burkholderiales</taxon>
        <taxon>Alcaligenaceae</taxon>
        <taxon>Castellaniella</taxon>
    </lineage>
</organism>
<evidence type="ECO:0008006" key="2">
    <source>
        <dbReference type="Google" id="ProtNLM"/>
    </source>
</evidence>
<reference evidence="1" key="1">
    <citation type="submission" date="2024-05" db="EMBL/GenBank/DDBJ databases">
        <authorList>
            <person name="Luo Y.-C."/>
            <person name="Nicholds J."/>
            <person name="Mortimer T."/>
            <person name="Maboni G."/>
        </authorList>
    </citation>
    <scope>NUCLEOTIDE SEQUENCE</scope>
    <source>
        <strain evidence="1">140124</strain>
    </source>
</reference>